<dbReference type="EMBL" id="BDIP01003361">
    <property type="protein sequence ID" value="GIQ87608.1"/>
    <property type="molecule type" value="Genomic_DNA"/>
</dbReference>
<keyword evidence="3" id="KW-1185">Reference proteome</keyword>
<accession>A0A9K3D4A8</accession>
<feature type="region of interest" description="Disordered" evidence="1">
    <location>
        <begin position="311"/>
        <end position="372"/>
    </location>
</feature>
<dbReference type="InterPro" id="IPR011989">
    <property type="entry name" value="ARM-like"/>
</dbReference>
<sequence length="385" mass="40706">VRDRLSPPAVVGLLRIASVSLRTAKGLAAWGEDRGALARLVDVIQSSVQTQQEVEAGVITPLTQSEYDAYSGKCTGEGQHVKDVMARARDVHVEHSLLPPSASPCSPSAVMALHVVAQLVADGRVASEVLVQPTTLETLLGAIQTADPRFTDKDAKIGPRGSKYPDARAVVQLVRDRRSDAVVATLGIVRGLLSSRDTSTRPLSPLSGHLIDLLDHPSLDVCLHATSAIRAMTNHQDTSGAMVSDVLRKDGVSRLGAQLNSSRPELVKSAKSALRSLSAASPDVHVILRDRGILSLVSSSASAAVSSSFGEAAPTASPYTSPKSPRLRTPGYGLRMADLGDLVDSPIRQQRSPVPPPVPATGGRHQSDRTRSSFLNLAFGFSKKK</sequence>
<evidence type="ECO:0000256" key="1">
    <source>
        <dbReference type="SAM" id="MobiDB-lite"/>
    </source>
</evidence>
<feature type="non-terminal residue" evidence="2">
    <location>
        <position position="1"/>
    </location>
</feature>
<evidence type="ECO:0008006" key="4">
    <source>
        <dbReference type="Google" id="ProtNLM"/>
    </source>
</evidence>
<evidence type="ECO:0000313" key="2">
    <source>
        <dbReference type="EMBL" id="GIQ87608.1"/>
    </source>
</evidence>
<gene>
    <name evidence="2" type="ORF">KIPB_009682</name>
</gene>
<name>A0A9K3D4A8_9EUKA</name>
<evidence type="ECO:0000313" key="3">
    <source>
        <dbReference type="Proteomes" id="UP000265618"/>
    </source>
</evidence>
<proteinExistence type="predicted"/>
<organism evidence="2 3">
    <name type="scientific">Kipferlia bialata</name>
    <dbReference type="NCBI Taxonomy" id="797122"/>
    <lineage>
        <taxon>Eukaryota</taxon>
        <taxon>Metamonada</taxon>
        <taxon>Carpediemonas-like organisms</taxon>
        <taxon>Kipferlia</taxon>
    </lineage>
</organism>
<reference evidence="2 3" key="1">
    <citation type="journal article" date="2018" name="PLoS ONE">
        <title>The draft genome of Kipferlia bialata reveals reductive genome evolution in fornicate parasites.</title>
        <authorList>
            <person name="Tanifuji G."/>
            <person name="Takabayashi S."/>
            <person name="Kume K."/>
            <person name="Takagi M."/>
            <person name="Nakayama T."/>
            <person name="Kamikawa R."/>
            <person name="Inagaki Y."/>
            <person name="Hashimoto T."/>
        </authorList>
    </citation>
    <scope>NUCLEOTIDE SEQUENCE [LARGE SCALE GENOMIC DNA]</scope>
    <source>
        <strain evidence="2">NY0173</strain>
    </source>
</reference>
<comment type="caution">
    <text evidence="2">The sequence shown here is derived from an EMBL/GenBank/DDBJ whole genome shotgun (WGS) entry which is preliminary data.</text>
</comment>
<dbReference type="Proteomes" id="UP000265618">
    <property type="component" value="Unassembled WGS sequence"/>
</dbReference>
<protein>
    <recommendedName>
        <fullName evidence="4">Armadillo-like helical</fullName>
    </recommendedName>
</protein>
<dbReference type="Gene3D" id="1.25.10.10">
    <property type="entry name" value="Leucine-rich Repeat Variant"/>
    <property type="match status" value="1"/>
</dbReference>
<dbReference type="InterPro" id="IPR016024">
    <property type="entry name" value="ARM-type_fold"/>
</dbReference>
<dbReference type="AlphaFoldDB" id="A0A9K3D4A8"/>
<dbReference type="SUPFAM" id="SSF48371">
    <property type="entry name" value="ARM repeat"/>
    <property type="match status" value="1"/>
</dbReference>